<protein>
    <submittedName>
        <fullName evidence="3">Uncharacterized protein</fullName>
    </submittedName>
</protein>
<sequence>MYFGRNILAILTLSLIISIPFFINSCSDNKELAKQTEIADMLLGMSSPVVTDSTFKVFDGTRYVPQPWPLDNYGLSPLRIAYPPSLWGQSTSELEGTTTMPDQEKLARIVRDAAGNGTRNMVINIEHWPLEGDQETVQANLDRFMTVVDWVKAEDPDMQVGFYGVPPIRSFWNSTKNVDSGSYQEWKQQNEDLQLLADKVDAFYPSLYTFNDDKEYWVKEAKAQIEMARHLNGDNPVYVFLWPQYHPYYEEFGGRFIEQDFWELQLQTARKYADGIVLWMPRKDKEDWDNDAPWWVATRQFMVDLGKVE</sequence>
<dbReference type="Gene3D" id="3.20.20.70">
    <property type="entry name" value="Aldolase class I"/>
    <property type="match status" value="1"/>
</dbReference>
<dbReference type="RefSeq" id="WP_265789374.1">
    <property type="nucleotide sequence ID" value="NZ_BAABRS010000002.1"/>
</dbReference>
<dbReference type="InterPro" id="IPR013785">
    <property type="entry name" value="Aldolase_TIM"/>
</dbReference>
<keyword evidence="4" id="KW-1185">Reference proteome</keyword>
<name>A0ABT3PYQ4_9BACT</name>
<evidence type="ECO:0000313" key="3">
    <source>
        <dbReference type="EMBL" id="MCW9712988.1"/>
    </source>
</evidence>
<organism evidence="3 4">
    <name type="scientific">Fodinibius salicampi</name>
    <dbReference type="NCBI Taxonomy" id="1920655"/>
    <lineage>
        <taxon>Bacteria</taxon>
        <taxon>Pseudomonadati</taxon>
        <taxon>Balneolota</taxon>
        <taxon>Balneolia</taxon>
        <taxon>Balneolales</taxon>
        <taxon>Balneolaceae</taxon>
        <taxon>Fodinibius</taxon>
    </lineage>
</organism>
<dbReference type="Proteomes" id="UP001207337">
    <property type="component" value="Unassembled WGS sequence"/>
</dbReference>
<dbReference type="InterPro" id="IPR017853">
    <property type="entry name" value="GH"/>
</dbReference>
<evidence type="ECO:0000313" key="4">
    <source>
        <dbReference type="Proteomes" id="UP001207337"/>
    </source>
</evidence>
<comment type="similarity">
    <text evidence="1">Belongs to the glycosyl hydrolase 56 family.</text>
</comment>
<dbReference type="InterPro" id="IPR018155">
    <property type="entry name" value="Hyaluronidase"/>
</dbReference>
<accession>A0ABT3PYQ4</accession>
<gene>
    <name evidence="3" type="ORF">LQ318_08725</name>
</gene>
<keyword evidence="2" id="KW-1015">Disulfide bond</keyword>
<evidence type="ECO:0000256" key="2">
    <source>
        <dbReference type="ARBA" id="ARBA00023157"/>
    </source>
</evidence>
<proteinExistence type="inferred from homology"/>
<dbReference type="SUPFAM" id="SSF51445">
    <property type="entry name" value="(Trans)glycosidases"/>
    <property type="match status" value="1"/>
</dbReference>
<evidence type="ECO:0000256" key="1">
    <source>
        <dbReference type="ARBA" id="ARBA00008871"/>
    </source>
</evidence>
<comment type="caution">
    <text evidence="3">The sequence shown here is derived from an EMBL/GenBank/DDBJ whole genome shotgun (WGS) entry which is preliminary data.</text>
</comment>
<dbReference type="Pfam" id="PF01630">
    <property type="entry name" value="Glyco_hydro_56"/>
    <property type="match status" value="1"/>
</dbReference>
<dbReference type="EMBL" id="JAJNDC010000002">
    <property type="protein sequence ID" value="MCW9712988.1"/>
    <property type="molecule type" value="Genomic_DNA"/>
</dbReference>
<reference evidence="3 4" key="1">
    <citation type="submission" date="2021-11" db="EMBL/GenBank/DDBJ databases">
        <title>Aliifidinibius sp. nov., a new bacterium isolated from saline soil.</title>
        <authorList>
            <person name="Galisteo C."/>
            <person name="De La Haba R."/>
            <person name="Sanchez-Porro C."/>
            <person name="Ventosa A."/>
        </authorList>
    </citation>
    <scope>NUCLEOTIDE SEQUENCE [LARGE SCALE GENOMIC DNA]</scope>
    <source>
        <strain evidence="3 4">KACC 190600</strain>
    </source>
</reference>